<feature type="region of interest" description="Disordered" evidence="1">
    <location>
        <begin position="199"/>
        <end position="220"/>
    </location>
</feature>
<proteinExistence type="predicted"/>
<evidence type="ECO:0000313" key="3">
    <source>
        <dbReference type="EMBL" id="VAW69246.1"/>
    </source>
</evidence>
<protein>
    <recommendedName>
        <fullName evidence="2">eCIS core domain-containing protein</fullName>
    </recommendedName>
</protein>
<evidence type="ECO:0000256" key="1">
    <source>
        <dbReference type="SAM" id="MobiDB-lite"/>
    </source>
</evidence>
<organism evidence="3">
    <name type="scientific">hydrothermal vent metagenome</name>
    <dbReference type="NCBI Taxonomy" id="652676"/>
    <lineage>
        <taxon>unclassified sequences</taxon>
        <taxon>metagenomes</taxon>
        <taxon>ecological metagenomes</taxon>
    </lineage>
</organism>
<dbReference type="Pfam" id="PF13699">
    <property type="entry name" value="eCIS_core"/>
    <property type="match status" value="1"/>
</dbReference>
<evidence type="ECO:0000259" key="2">
    <source>
        <dbReference type="Pfam" id="PF13699"/>
    </source>
</evidence>
<name>A0A3B0YLJ4_9ZZZZ</name>
<sequence length="412" mass="43013">MTFNRQKAGAQTNAAQQVTVHNKSQQSQVASAGVPLFLQKSKGSTNNTQNKQSHSSLASTIHKNRQGGSALPLKNQQHFESVFGADLSSVRVHNGQQHNQLARSLNAKAFTVGRDIFFGPGHYKPATGEGERLLAHEVSHVLQQSTGAVQAKQMEPGVQMGQAGDAHELQADEMADAVMSSDSVAPIARRNGIYRATSAGAAGSEVIQREEDDEEPPQGFDYSLLPPSLSYRSGPFAMSANTSAAQLSLLSRDRRANLGYQYGGDLFLGGRAGGLNGQMGINPQSGVGSLSLGASRGGFNFAAGANTAGNFNLGFGYGAPLLPMPQMLGQQAGAAWQGAQGVAGALPAFMSNPMSAYDANRESIGAIGTFGSSLADIYGQQGKGGLPFGFGANISYSPETRWMLGLGVQGSF</sequence>
<feature type="region of interest" description="Disordered" evidence="1">
    <location>
        <begin position="1"/>
        <end position="23"/>
    </location>
</feature>
<dbReference type="InterPro" id="IPR025295">
    <property type="entry name" value="eCIS_core_dom"/>
</dbReference>
<reference evidence="3" key="1">
    <citation type="submission" date="2018-06" db="EMBL/GenBank/DDBJ databases">
        <authorList>
            <person name="Zhirakovskaya E."/>
        </authorList>
    </citation>
    <scope>NUCLEOTIDE SEQUENCE</scope>
</reference>
<dbReference type="AlphaFoldDB" id="A0A3B0YLJ4"/>
<dbReference type="EMBL" id="UOFI01000149">
    <property type="protein sequence ID" value="VAW69246.1"/>
    <property type="molecule type" value="Genomic_DNA"/>
</dbReference>
<gene>
    <name evidence="3" type="ORF">MNBD_GAMMA09-60</name>
</gene>
<accession>A0A3B0YLJ4</accession>
<feature type="domain" description="eCIS core" evidence="2">
    <location>
        <begin position="71"/>
        <end position="147"/>
    </location>
</feature>